<reference evidence="1 2" key="1">
    <citation type="submission" date="2019-09" db="EMBL/GenBank/DDBJ databases">
        <title>The hologenome of the rock-dwelling lichen Lasallia pustulata.</title>
        <authorList>
            <person name="Greshake Tzovaras B."/>
            <person name="Segers F."/>
            <person name="Bicker A."/>
            <person name="Dal Grande F."/>
            <person name="Otte J."/>
            <person name="Hankeln T."/>
            <person name="Schmitt I."/>
            <person name="Ebersberger I."/>
        </authorList>
    </citation>
    <scope>NUCLEOTIDE SEQUENCE [LARGE SCALE GENOMIC DNA]</scope>
    <source>
        <strain evidence="1">A1-1</strain>
    </source>
</reference>
<name>A0A5M8PZK4_9LECA</name>
<sequence>MAPPVEAFHASELSERVQITVQGRRRKKAVDLGKCELLEMVQYSCYLEGGKKGQPDIKCEPIVRAFRRCGDGCLVETTAWDSRKT</sequence>
<comment type="caution">
    <text evidence="1">The sequence shown here is derived from an EMBL/GenBank/DDBJ whole genome shotgun (WGS) entry which is preliminary data.</text>
</comment>
<dbReference type="Pfam" id="PF11093">
    <property type="entry name" value="Mitochondr_Som1"/>
    <property type="match status" value="1"/>
</dbReference>
<protein>
    <submittedName>
        <fullName evidence="1">Uncharacterized protein</fullName>
    </submittedName>
</protein>
<dbReference type="AlphaFoldDB" id="A0A5M8PZK4"/>
<dbReference type="GO" id="GO:0042720">
    <property type="term" value="C:mitochondrial inner membrane peptidase complex"/>
    <property type="evidence" value="ECO:0007669"/>
    <property type="project" value="InterPro"/>
</dbReference>
<dbReference type="OrthoDB" id="3983163at2759"/>
<accession>A0A5M8PZK4</accession>
<evidence type="ECO:0000313" key="2">
    <source>
        <dbReference type="Proteomes" id="UP000324767"/>
    </source>
</evidence>
<gene>
    <name evidence="1" type="ORF">FRX48_01304</name>
</gene>
<proteinExistence type="predicted"/>
<evidence type="ECO:0000313" key="1">
    <source>
        <dbReference type="EMBL" id="KAA6414555.1"/>
    </source>
</evidence>
<dbReference type="EMBL" id="VXIT01000002">
    <property type="protein sequence ID" value="KAA6414555.1"/>
    <property type="molecule type" value="Genomic_DNA"/>
</dbReference>
<dbReference type="InterPro" id="IPR024645">
    <property type="entry name" value="Mitochondr_Som1"/>
</dbReference>
<organism evidence="1 2">
    <name type="scientific">Lasallia pustulata</name>
    <dbReference type="NCBI Taxonomy" id="136370"/>
    <lineage>
        <taxon>Eukaryota</taxon>
        <taxon>Fungi</taxon>
        <taxon>Dikarya</taxon>
        <taxon>Ascomycota</taxon>
        <taxon>Pezizomycotina</taxon>
        <taxon>Lecanoromycetes</taxon>
        <taxon>OSLEUM clade</taxon>
        <taxon>Umbilicariomycetidae</taxon>
        <taxon>Umbilicariales</taxon>
        <taxon>Umbilicariaceae</taxon>
        <taxon>Lasallia</taxon>
    </lineage>
</organism>
<dbReference type="Proteomes" id="UP000324767">
    <property type="component" value="Unassembled WGS sequence"/>
</dbReference>